<evidence type="ECO:0000256" key="1">
    <source>
        <dbReference type="SAM" id="MobiDB-lite"/>
    </source>
</evidence>
<feature type="compositionally biased region" description="Basic residues" evidence="1">
    <location>
        <begin position="65"/>
        <end position="94"/>
    </location>
</feature>
<feature type="non-terminal residue" evidence="2">
    <location>
        <position position="94"/>
    </location>
</feature>
<reference evidence="2" key="1">
    <citation type="submission" date="2020-02" db="EMBL/GenBank/DDBJ databases">
        <authorList>
            <person name="Meier V. D."/>
        </authorList>
    </citation>
    <scope>NUCLEOTIDE SEQUENCE</scope>
    <source>
        <strain evidence="2">AVDCRST_MAG91</strain>
    </source>
</reference>
<accession>A0A6J4S458</accession>
<keyword evidence="2" id="KW-0808">Transferase</keyword>
<proteinExistence type="predicted"/>
<feature type="non-terminal residue" evidence="2">
    <location>
        <position position="1"/>
    </location>
</feature>
<dbReference type="AlphaFoldDB" id="A0A6J4S458"/>
<dbReference type="GO" id="GO:0004364">
    <property type="term" value="F:glutathione transferase activity"/>
    <property type="evidence" value="ECO:0007669"/>
    <property type="project" value="UniProtKB-EC"/>
</dbReference>
<organism evidence="2">
    <name type="scientific">uncultured Sphingomonadaceae bacterium</name>
    <dbReference type="NCBI Taxonomy" id="169976"/>
    <lineage>
        <taxon>Bacteria</taxon>
        <taxon>Pseudomonadati</taxon>
        <taxon>Pseudomonadota</taxon>
        <taxon>Alphaproteobacteria</taxon>
        <taxon>Sphingomonadales</taxon>
        <taxon>Sphingomonadaceae</taxon>
        <taxon>environmental samples</taxon>
    </lineage>
</organism>
<dbReference type="EC" id="2.5.1.18" evidence="2"/>
<dbReference type="EMBL" id="CADCVX010000091">
    <property type="protein sequence ID" value="CAA9488337.1"/>
    <property type="molecule type" value="Genomic_DNA"/>
</dbReference>
<feature type="region of interest" description="Disordered" evidence="1">
    <location>
        <begin position="1"/>
        <end position="94"/>
    </location>
</feature>
<evidence type="ECO:0000313" key="2">
    <source>
        <dbReference type="EMBL" id="CAA9488337.1"/>
    </source>
</evidence>
<protein>
    <submittedName>
        <fullName evidence="2">Glutathione S-transferase</fullName>
        <ecNumber evidence="2">2.5.1.18</ecNumber>
    </submittedName>
</protein>
<sequence length="94" mass="10141">RSTATNARAGACSRCSTAISPTTSISPATIRSRTSPTGRGSTRTNGRGSRSMASTTCNAGSPRSPRGRRWRRAGRSRPARTRPRPWPARRRCSL</sequence>
<gene>
    <name evidence="2" type="ORF">AVDCRST_MAG91-406</name>
</gene>
<feature type="compositionally biased region" description="Low complexity" evidence="1">
    <location>
        <begin position="16"/>
        <end position="51"/>
    </location>
</feature>
<name>A0A6J4S458_9SPHN</name>